<dbReference type="EMBL" id="JAUIZM010000001">
    <property type="protein sequence ID" value="KAK1402180.1"/>
    <property type="molecule type" value="Genomic_DNA"/>
</dbReference>
<dbReference type="Gene3D" id="3.30.40.10">
    <property type="entry name" value="Zinc/RING finger domain, C3HC4 (zinc finger)"/>
    <property type="match status" value="1"/>
</dbReference>
<dbReference type="AlphaFoldDB" id="A0AAD8N5C3"/>
<dbReference type="GO" id="GO:0061630">
    <property type="term" value="F:ubiquitin protein ligase activity"/>
    <property type="evidence" value="ECO:0007669"/>
    <property type="project" value="InterPro"/>
</dbReference>
<keyword evidence="3" id="KW-0862">Zinc</keyword>
<gene>
    <name evidence="7" type="ORF">POM88_001785</name>
</gene>
<dbReference type="PANTHER" id="PTHR22894:SF6">
    <property type="entry name" value="E3 UBIQUITIN-PROTEIN LIGASE RNF170-LIKE ISOFORM X1"/>
    <property type="match status" value="1"/>
</dbReference>
<keyword evidence="8" id="KW-1185">Reference proteome</keyword>
<evidence type="ECO:0000256" key="1">
    <source>
        <dbReference type="ARBA" id="ARBA00022723"/>
    </source>
</evidence>
<keyword evidence="1" id="KW-0479">Metal-binding</keyword>
<protein>
    <submittedName>
        <fullName evidence="7">E3 ubiquitin-protein like</fullName>
    </submittedName>
</protein>
<evidence type="ECO:0000313" key="8">
    <source>
        <dbReference type="Proteomes" id="UP001237642"/>
    </source>
</evidence>
<dbReference type="PANTHER" id="PTHR22894">
    <property type="entry name" value="RING-TYPE DOMAIN-CONTAINING PROTEIN"/>
    <property type="match status" value="1"/>
</dbReference>
<accession>A0AAD8N5C3</accession>
<reference evidence="7" key="2">
    <citation type="submission" date="2023-05" db="EMBL/GenBank/DDBJ databases">
        <authorList>
            <person name="Schelkunov M.I."/>
        </authorList>
    </citation>
    <scope>NUCLEOTIDE SEQUENCE</scope>
    <source>
        <strain evidence="7">Hsosn_3</strain>
        <tissue evidence="7">Leaf</tissue>
    </source>
</reference>
<proteinExistence type="predicted"/>
<reference evidence="7" key="1">
    <citation type="submission" date="2023-02" db="EMBL/GenBank/DDBJ databases">
        <title>Genome of toxic invasive species Heracleum sosnowskyi carries increased number of genes despite the absence of recent whole-genome duplications.</title>
        <authorList>
            <person name="Schelkunov M."/>
            <person name="Shtratnikova V."/>
            <person name="Makarenko M."/>
            <person name="Klepikova A."/>
            <person name="Omelchenko D."/>
            <person name="Novikova G."/>
            <person name="Obukhova E."/>
            <person name="Bogdanov V."/>
            <person name="Penin A."/>
            <person name="Logacheva M."/>
        </authorList>
    </citation>
    <scope>NUCLEOTIDE SEQUENCE</scope>
    <source>
        <strain evidence="7">Hsosn_3</strain>
        <tissue evidence="7">Leaf</tissue>
    </source>
</reference>
<organism evidence="7 8">
    <name type="scientific">Heracleum sosnowskyi</name>
    <dbReference type="NCBI Taxonomy" id="360622"/>
    <lineage>
        <taxon>Eukaryota</taxon>
        <taxon>Viridiplantae</taxon>
        <taxon>Streptophyta</taxon>
        <taxon>Embryophyta</taxon>
        <taxon>Tracheophyta</taxon>
        <taxon>Spermatophyta</taxon>
        <taxon>Magnoliopsida</taxon>
        <taxon>eudicotyledons</taxon>
        <taxon>Gunneridae</taxon>
        <taxon>Pentapetalae</taxon>
        <taxon>asterids</taxon>
        <taxon>campanulids</taxon>
        <taxon>Apiales</taxon>
        <taxon>Apiaceae</taxon>
        <taxon>Apioideae</taxon>
        <taxon>apioid superclade</taxon>
        <taxon>Tordylieae</taxon>
        <taxon>Tordyliinae</taxon>
        <taxon>Heracleum</taxon>
    </lineage>
</organism>
<name>A0AAD8N5C3_9APIA</name>
<evidence type="ECO:0000256" key="3">
    <source>
        <dbReference type="ARBA" id="ARBA00022833"/>
    </source>
</evidence>
<evidence type="ECO:0000256" key="2">
    <source>
        <dbReference type="ARBA" id="ARBA00022771"/>
    </source>
</evidence>
<dbReference type="Proteomes" id="UP001237642">
    <property type="component" value="Unassembled WGS sequence"/>
</dbReference>
<dbReference type="InterPro" id="IPR013083">
    <property type="entry name" value="Znf_RING/FYVE/PHD"/>
</dbReference>
<dbReference type="Pfam" id="PF13445">
    <property type="entry name" value="zf-RING_UBOX"/>
    <property type="match status" value="1"/>
</dbReference>
<dbReference type="InterPro" id="IPR038896">
    <property type="entry name" value="RNF170"/>
</dbReference>
<comment type="caution">
    <text evidence="7">The sequence shown here is derived from an EMBL/GenBank/DDBJ whole genome shotgun (WGS) entry which is preliminary data.</text>
</comment>
<dbReference type="SUPFAM" id="SSF57850">
    <property type="entry name" value="RING/U-box"/>
    <property type="match status" value="1"/>
</dbReference>
<sequence length="252" mass="28731">MIGQSTNSPSIRHRKVARNPSNSFNLETQPVNETLAVDIESSGSNWSSNEVEIVVVKERVEENRDSPPSDDVCPICFGEFTVPVKTNCGHWFCGSCFLQFWNHKPSLRKCKCPMCSQLISKLTPEACLLNRHEKEVRDVLKNVHKYNCLFQGGFRGFVQNVFSLPLLTKKLLQGLMDPDRFRINYDTARCIGIMVGLMYQISPLDFIPTERHVAHNFFELCATTNWVLSPSIAAIAQQLTIRETYPCHYMNL</sequence>
<evidence type="ECO:0000256" key="5">
    <source>
        <dbReference type="SAM" id="MobiDB-lite"/>
    </source>
</evidence>
<dbReference type="InterPro" id="IPR027370">
    <property type="entry name" value="Znf-RING_euk"/>
</dbReference>
<feature type="region of interest" description="Disordered" evidence="5">
    <location>
        <begin position="1"/>
        <end position="26"/>
    </location>
</feature>
<keyword evidence="2 4" id="KW-0863">Zinc-finger</keyword>
<evidence type="ECO:0000313" key="7">
    <source>
        <dbReference type="EMBL" id="KAK1402180.1"/>
    </source>
</evidence>
<dbReference type="SMART" id="SM00184">
    <property type="entry name" value="RING"/>
    <property type="match status" value="1"/>
</dbReference>
<dbReference type="PROSITE" id="PS50089">
    <property type="entry name" value="ZF_RING_2"/>
    <property type="match status" value="1"/>
</dbReference>
<dbReference type="GO" id="GO:0008270">
    <property type="term" value="F:zinc ion binding"/>
    <property type="evidence" value="ECO:0007669"/>
    <property type="project" value="UniProtKB-KW"/>
</dbReference>
<evidence type="ECO:0000259" key="6">
    <source>
        <dbReference type="PROSITE" id="PS50089"/>
    </source>
</evidence>
<feature type="domain" description="RING-type" evidence="6">
    <location>
        <begin position="73"/>
        <end position="116"/>
    </location>
</feature>
<feature type="compositionally biased region" description="Polar residues" evidence="5">
    <location>
        <begin position="1"/>
        <end position="10"/>
    </location>
</feature>
<dbReference type="InterPro" id="IPR001841">
    <property type="entry name" value="Znf_RING"/>
</dbReference>
<evidence type="ECO:0000256" key="4">
    <source>
        <dbReference type="PROSITE-ProRule" id="PRU00175"/>
    </source>
</evidence>